<evidence type="ECO:0000313" key="11">
    <source>
        <dbReference type="Proteomes" id="UP001300502"/>
    </source>
</evidence>
<dbReference type="Gene3D" id="3.10.110.10">
    <property type="entry name" value="Ubiquitin Conjugating Enzyme"/>
    <property type="match status" value="1"/>
</dbReference>
<dbReference type="AlphaFoldDB" id="A0AAV9IJY8"/>
<dbReference type="SMART" id="SM00212">
    <property type="entry name" value="UBCc"/>
    <property type="match status" value="1"/>
</dbReference>
<evidence type="ECO:0000256" key="6">
    <source>
        <dbReference type="PROSITE-ProRule" id="PRU10133"/>
    </source>
</evidence>
<evidence type="ECO:0000259" key="9">
    <source>
        <dbReference type="PROSITE" id="PS50127"/>
    </source>
</evidence>
<feature type="compositionally biased region" description="Basic residues" evidence="8">
    <location>
        <begin position="188"/>
        <end position="200"/>
    </location>
</feature>
<evidence type="ECO:0000256" key="7">
    <source>
        <dbReference type="RuleBase" id="RU362109"/>
    </source>
</evidence>
<dbReference type="SUPFAM" id="SSF54495">
    <property type="entry name" value="UBC-like"/>
    <property type="match status" value="1"/>
</dbReference>
<evidence type="ECO:0000256" key="3">
    <source>
        <dbReference type="ARBA" id="ARBA00022741"/>
    </source>
</evidence>
<comment type="similarity">
    <text evidence="7">Belongs to the ubiquitin-conjugating enzyme family.</text>
</comment>
<dbReference type="GO" id="GO:0061631">
    <property type="term" value="F:ubiquitin conjugating enzyme activity"/>
    <property type="evidence" value="ECO:0007669"/>
    <property type="project" value="UniProtKB-EC"/>
</dbReference>
<evidence type="ECO:0000256" key="4">
    <source>
        <dbReference type="ARBA" id="ARBA00022786"/>
    </source>
</evidence>
<protein>
    <recommendedName>
        <fullName evidence="1">E2 ubiquitin-conjugating enzyme</fullName>
        <ecNumber evidence="1">2.3.2.23</ecNumber>
    </recommendedName>
</protein>
<dbReference type="PROSITE" id="PS50127">
    <property type="entry name" value="UBC_2"/>
    <property type="match status" value="1"/>
</dbReference>
<dbReference type="EC" id="2.3.2.23" evidence="1"/>
<dbReference type="InterPro" id="IPR023313">
    <property type="entry name" value="UBQ-conjugating_AS"/>
</dbReference>
<evidence type="ECO:0000256" key="8">
    <source>
        <dbReference type="SAM" id="MobiDB-lite"/>
    </source>
</evidence>
<evidence type="ECO:0000256" key="5">
    <source>
        <dbReference type="ARBA" id="ARBA00022840"/>
    </source>
</evidence>
<proteinExistence type="inferred from homology"/>
<name>A0AAV9IJY8_9RHOD</name>
<evidence type="ECO:0000313" key="10">
    <source>
        <dbReference type="EMBL" id="KAK4527651.1"/>
    </source>
</evidence>
<feature type="domain" description="UBC core" evidence="9">
    <location>
        <begin position="13"/>
        <end position="159"/>
    </location>
</feature>
<dbReference type="FunFam" id="3.10.110.10:FF:000031">
    <property type="entry name" value="Ubiquitin-conjugating enzyme E2 22"/>
    <property type="match status" value="1"/>
</dbReference>
<dbReference type="CDD" id="cd23804">
    <property type="entry name" value="UBCc_UBE2S"/>
    <property type="match status" value="1"/>
</dbReference>
<organism evidence="10 11">
    <name type="scientific">Galdieria yellowstonensis</name>
    <dbReference type="NCBI Taxonomy" id="3028027"/>
    <lineage>
        <taxon>Eukaryota</taxon>
        <taxon>Rhodophyta</taxon>
        <taxon>Bangiophyceae</taxon>
        <taxon>Galdieriales</taxon>
        <taxon>Galdieriaceae</taxon>
        <taxon>Galdieria</taxon>
    </lineage>
</organism>
<dbReference type="InterPro" id="IPR016135">
    <property type="entry name" value="UBQ-conjugating_enzyme/RWD"/>
</dbReference>
<keyword evidence="11" id="KW-1185">Reference proteome</keyword>
<dbReference type="Pfam" id="PF00179">
    <property type="entry name" value="UQ_con"/>
    <property type="match status" value="1"/>
</dbReference>
<evidence type="ECO:0000256" key="2">
    <source>
        <dbReference type="ARBA" id="ARBA00022679"/>
    </source>
</evidence>
<feature type="region of interest" description="Disordered" evidence="8">
    <location>
        <begin position="167"/>
        <end position="200"/>
    </location>
</feature>
<dbReference type="GO" id="GO:0005524">
    <property type="term" value="F:ATP binding"/>
    <property type="evidence" value="ECO:0007669"/>
    <property type="project" value="UniProtKB-UniRule"/>
</dbReference>
<dbReference type="PANTHER" id="PTHR24067">
    <property type="entry name" value="UBIQUITIN-CONJUGATING ENZYME E2"/>
    <property type="match status" value="1"/>
</dbReference>
<sequence>MTEKGLSVGLSLGIVKRLAVELKQLQNDPIEGIAVKYDPQNISVIYASIQGPVSTPYEGGTFKVKLSFTADYPSLPPIGYFVTKIFHPNVSKDGQICVNTLKKDWKPDLDIKHILLVIRCLLIDPNPESALNEEAGKLLLENYEEFARHAKLWTEIYATVETNKSTTSNVENSRSLNDCQNTLETKNAHRKEKRTSLKRL</sequence>
<feature type="compositionally biased region" description="Polar residues" evidence="8">
    <location>
        <begin position="167"/>
        <end position="185"/>
    </location>
</feature>
<keyword evidence="2" id="KW-0808">Transferase</keyword>
<dbReference type="InterPro" id="IPR000608">
    <property type="entry name" value="UBC"/>
</dbReference>
<dbReference type="InterPro" id="IPR050113">
    <property type="entry name" value="Ub_conjugating_enzyme"/>
</dbReference>
<comment type="caution">
    <text evidence="10">The sequence shown here is derived from an EMBL/GenBank/DDBJ whole genome shotgun (WGS) entry which is preliminary data.</text>
</comment>
<dbReference type="PROSITE" id="PS00183">
    <property type="entry name" value="UBC_1"/>
    <property type="match status" value="1"/>
</dbReference>
<keyword evidence="3 7" id="KW-0547">Nucleotide-binding</keyword>
<evidence type="ECO:0000256" key="1">
    <source>
        <dbReference type="ARBA" id="ARBA00012486"/>
    </source>
</evidence>
<gene>
    <name evidence="10" type="ORF">GAYE_SCF42G5576</name>
</gene>
<dbReference type="EMBL" id="JANCYU010000054">
    <property type="protein sequence ID" value="KAK4527651.1"/>
    <property type="molecule type" value="Genomic_DNA"/>
</dbReference>
<dbReference type="Proteomes" id="UP001300502">
    <property type="component" value="Unassembled WGS sequence"/>
</dbReference>
<accession>A0AAV9IJY8</accession>
<keyword evidence="5 7" id="KW-0067">ATP-binding</keyword>
<feature type="active site" description="Glycyl thioester intermediate" evidence="6">
    <location>
        <position position="97"/>
    </location>
</feature>
<keyword evidence="4 7" id="KW-0833">Ubl conjugation pathway</keyword>
<reference evidence="10 11" key="1">
    <citation type="submission" date="2022-07" db="EMBL/GenBank/DDBJ databases">
        <title>Genome-wide signatures of adaptation to extreme environments.</title>
        <authorList>
            <person name="Cho C.H."/>
            <person name="Yoon H.S."/>
        </authorList>
    </citation>
    <scope>NUCLEOTIDE SEQUENCE [LARGE SCALE GENOMIC DNA]</scope>
    <source>
        <strain evidence="10 11">108.79 E11</strain>
    </source>
</reference>